<organism evidence="2 3">
    <name type="scientific">Rhodocollybia butyracea</name>
    <dbReference type="NCBI Taxonomy" id="206335"/>
    <lineage>
        <taxon>Eukaryota</taxon>
        <taxon>Fungi</taxon>
        <taxon>Dikarya</taxon>
        <taxon>Basidiomycota</taxon>
        <taxon>Agaricomycotina</taxon>
        <taxon>Agaricomycetes</taxon>
        <taxon>Agaricomycetidae</taxon>
        <taxon>Agaricales</taxon>
        <taxon>Marasmiineae</taxon>
        <taxon>Omphalotaceae</taxon>
        <taxon>Rhodocollybia</taxon>
    </lineage>
</organism>
<evidence type="ECO:0008006" key="4">
    <source>
        <dbReference type="Google" id="ProtNLM"/>
    </source>
</evidence>
<protein>
    <recommendedName>
        <fullName evidence="4">F-box domain-containing protein</fullName>
    </recommendedName>
</protein>
<sequence length="607" mass="69996">MASGARRDTPRGAAHWQTNRPAPAGNGAVATQRPVYRHITMEEYIRHTIERDPWVPHPLTPEEVFELRLDCARHFDEFRMIEANKAGKSREEYQVHCYRAFIAYQLSYWRTFRLNDLPMEIISNILRFVVWSAPTPPIGIRWRLQLTWVSKSLRHAAISDPTLWNAIWFRDDPPFERSLAFVERSGVSPLDLRINDTDEHKYTDEEVCNLLNALTPHLHHIRMLIILLDNWEPILSVLKWLNDYGKYGSPPLTMERFEIHRTGNPYLWPGLTWRGNRYDPPNHDVTFYPLFGGRLVPTLKSFTMNGVHIDWANTPSLNNLSTLDIRRIPLDWCPSLPRFREILTSSAMLTKLSLDGAGPASSNPTVFTMHPPIELPLLNTLVLANFAAPFTKSVVSHFTAPHVRDLTIMNFKGESYGPFYEFITGRFREIKLLTLYTTTCEVENLPIMIKWLDSMPLLTYARLASLDCDILQAFLFDPDVMQPHPLLPPQMRQAFRVVENLRLKDAMQPSKAILEDKDRQPRLVNPRLTVLEVQNIHPEIFTRFVGARHMCGVPVRKTYMARTMIEKFTQQTLAYARATVGQVMVIDIGTKTQEEDELLSAPNEAPP</sequence>
<reference evidence="2" key="1">
    <citation type="submission" date="2020-11" db="EMBL/GenBank/DDBJ databases">
        <authorList>
            <consortium name="DOE Joint Genome Institute"/>
            <person name="Ahrendt S."/>
            <person name="Riley R."/>
            <person name="Andreopoulos W."/>
            <person name="Labutti K."/>
            <person name="Pangilinan J."/>
            <person name="Ruiz-Duenas F.J."/>
            <person name="Barrasa J.M."/>
            <person name="Sanchez-Garcia M."/>
            <person name="Camarero S."/>
            <person name="Miyauchi S."/>
            <person name="Serrano A."/>
            <person name="Linde D."/>
            <person name="Babiker R."/>
            <person name="Drula E."/>
            <person name="Ayuso-Fernandez I."/>
            <person name="Pacheco R."/>
            <person name="Padilla G."/>
            <person name="Ferreira P."/>
            <person name="Barriuso J."/>
            <person name="Kellner H."/>
            <person name="Castanera R."/>
            <person name="Alfaro M."/>
            <person name="Ramirez L."/>
            <person name="Pisabarro A.G."/>
            <person name="Kuo A."/>
            <person name="Tritt A."/>
            <person name="Lipzen A."/>
            <person name="He G."/>
            <person name="Yan M."/>
            <person name="Ng V."/>
            <person name="Cullen D."/>
            <person name="Martin F."/>
            <person name="Rosso M.-N."/>
            <person name="Henrissat B."/>
            <person name="Hibbett D."/>
            <person name="Martinez A.T."/>
            <person name="Grigoriev I.V."/>
        </authorList>
    </citation>
    <scope>NUCLEOTIDE SEQUENCE</scope>
    <source>
        <strain evidence="2">AH 40177</strain>
    </source>
</reference>
<evidence type="ECO:0000256" key="1">
    <source>
        <dbReference type="SAM" id="MobiDB-lite"/>
    </source>
</evidence>
<dbReference type="EMBL" id="JADNRY010000011">
    <property type="protein sequence ID" value="KAF9074837.1"/>
    <property type="molecule type" value="Genomic_DNA"/>
</dbReference>
<feature type="compositionally biased region" description="Basic and acidic residues" evidence="1">
    <location>
        <begin position="1"/>
        <end position="10"/>
    </location>
</feature>
<dbReference type="Proteomes" id="UP000772434">
    <property type="component" value="Unassembled WGS sequence"/>
</dbReference>
<gene>
    <name evidence="2" type="ORF">BDP27DRAFT_87069</name>
</gene>
<dbReference type="OrthoDB" id="3226575at2759"/>
<comment type="caution">
    <text evidence="2">The sequence shown here is derived from an EMBL/GenBank/DDBJ whole genome shotgun (WGS) entry which is preliminary data.</text>
</comment>
<proteinExistence type="predicted"/>
<name>A0A9P5UD60_9AGAR</name>
<accession>A0A9P5UD60</accession>
<evidence type="ECO:0000313" key="2">
    <source>
        <dbReference type="EMBL" id="KAF9074837.1"/>
    </source>
</evidence>
<feature type="region of interest" description="Disordered" evidence="1">
    <location>
        <begin position="1"/>
        <end position="29"/>
    </location>
</feature>
<evidence type="ECO:0000313" key="3">
    <source>
        <dbReference type="Proteomes" id="UP000772434"/>
    </source>
</evidence>
<keyword evidence="3" id="KW-1185">Reference proteome</keyword>
<dbReference type="AlphaFoldDB" id="A0A9P5UD60"/>